<dbReference type="Proteomes" id="UP000055019">
    <property type="component" value="Unassembled WGS sequence"/>
</dbReference>
<sequence>MRNKFAVVWIWLVLLPLAFDIKGVATVDKIIPILLTVTSMGAACAVLLIAPRFARRSRMRTLVTSLLLLTLFGSAATHALQGNDVGNYARVILPFLLMLLGYFVGCRPWDSQRLEQIERALAGAMIASLIVSVGFDVAMNDGIGNADAGIVPVTFLCLQALLLHELVFAKHFPKLTVVLFVATVVIELLFVTRSLFVGTLLLFVFATWLAAPSIRHFFGASLRAVAILTLLGAMAAASASFFPTVAERWLPDVPLAQDDAAIARLAEMKAQVDQATSSTLSTIVGMGYGHDYRYSPSTLREPGENNVPAIRNWTAGQDFWVYQFFAGGLFGLALPVAVLWALWRGSMAYRAWRHSAPDARHLPELGRALLMLAALPATSIGGNPLSNGFAAVVFGVALGVAVASYARIANAMQMRAAVAAGKQPQPVYPYYGVPPDLRAHDEPLPESLPELLPAATLPAQGRQEPPERDSLAPNA</sequence>
<feature type="transmembrane region" description="Helical" evidence="2">
    <location>
        <begin position="175"/>
        <end position="191"/>
    </location>
</feature>
<feature type="transmembrane region" description="Helical" evidence="2">
    <location>
        <begin position="197"/>
        <end position="218"/>
    </location>
</feature>
<feature type="transmembrane region" description="Helical" evidence="2">
    <location>
        <begin position="150"/>
        <end position="168"/>
    </location>
</feature>
<dbReference type="AlphaFoldDB" id="A0A158KDD7"/>
<feature type="transmembrane region" description="Helical" evidence="2">
    <location>
        <begin position="30"/>
        <end position="50"/>
    </location>
</feature>
<feature type="transmembrane region" description="Helical" evidence="2">
    <location>
        <begin position="388"/>
        <end position="406"/>
    </location>
</feature>
<feature type="transmembrane region" description="Helical" evidence="2">
    <location>
        <begin position="320"/>
        <end position="343"/>
    </location>
</feature>
<accession>A0A158KDD7</accession>
<reference evidence="3" key="1">
    <citation type="submission" date="2016-01" db="EMBL/GenBank/DDBJ databases">
        <authorList>
            <person name="Peeters C."/>
        </authorList>
    </citation>
    <scope>NUCLEOTIDE SEQUENCE [LARGE SCALE GENOMIC DNA]</scope>
    <source>
        <strain evidence="3">LMG 29317</strain>
    </source>
</reference>
<keyword evidence="2" id="KW-0472">Membrane</keyword>
<feature type="compositionally biased region" description="Basic and acidic residues" evidence="1">
    <location>
        <begin position="464"/>
        <end position="475"/>
    </location>
</feature>
<feature type="transmembrane region" description="Helical" evidence="2">
    <location>
        <begin position="225"/>
        <end position="246"/>
    </location>
</feature>
<dbReference type="EMBL" id="FCOM02000029">
    <property type="protein sequence ID" value="SAL78451.1"/>
    <property type="molecule type" value="Genomic_DNA"/>
</dbReference>
<gene>
    <name evidence="3" type="ORF">AWB74_05351</name>
</gene>
<feature type="region of interest" description="Disordered" evidence="1">
    <location>
        <begin position="438"/>
        <end position="475"/>
    </location>
</feature>
<protein>
    <recommendedName>
        <fullName evidence="5">O-antigen polymerase family protein</fullName>
    </recommendedName>
</protein>
<evidence type="ECO:0008006" key="5">
    <source>
        <dbReference type="Google" id="ProtNLM"/>
    </source>
</evidence>
<organism evidence="3 4">
    <name type="scientific">Caballeronia arvi</name>
    <dbReference type="NCBI Taxonomy" id="1777135"/>
    <lineage>
        <taxon>Bacteria</taxon>
        <taxon>Pseudomonadati</taxon>
        <taxon>Pseudomonadota</taxon>
        <taxon>Betaproteobacteria</taxon>
        <taxon>Burkholderiales</taxon>
        <taxon>Burkholderiaceae</taxon>
        <taxon>Caballeronia</taxon>
    </lineage>
</organism>
<dbReference type="RefSeq" id="WP_061149665.1">
    <property type="nucleotide sequence ID" value="NZ_FCOM02000029.1"/>
</dbReference>
<keyword evidence="2" id="KW-1133">Transmembrane helix</keyword>
<evidence type="ECO:0000256" key="1">
    <source>
        <dbReference type="SAM" id="MobiDB-lite"/>
    </source>
</evidence>
<evidence type="ECO:0000313" key="4">
    <source>
        <dbReference type="Proteomes" id="UP000055019"/>
    </source>
</evidence>
<evidence type="ECO:0000313" key="3">
    <source>
        <dbReference type="EMBL" id="SAL78451.1"/>
    </source>
</evidence>
<feature type="transmembrane region" description="Helical" evidence="2">
    <location>
        <begin position="364"/>
        <end position="382"/>
    </location>
</feature>
<keyword evidence="2" id="KW-0812">Transmembrane</keyword>
<feature type="transmembrane region" description="Helical" evidence="2">
    <location>
        <begin position="62"/>
        <end position="81"/>
    </location>
</feature>
<name>A0A158KDD7_9BURK</name>
<feature type="transmembrane region" description="Helical" evidence="2">
    <location>
        <begin position="117"/>
        <end position="138"/>
    </location>
</feature>
<comment type="caution">
    <text evidence="3">The sequence shown here is derived from an EMBL/GenBank/DDBJ whole genome shotgun (WGS) entry which is preliminary data.</text>
</comment>
<dbReference type="OrthoDB" id="8954450at2"/>
<feature type="transmembrane region" description="Helical" evidence="2">
    <location>
        <begin position="87"/>
        <end position="105"/>
    </location>
</feature>
<proteinExistence type="predicted"/>
<evidence type="ECO:0000256" key="2">
    <source>
        <dbReference type="SAM" id="Phobius"/>
    </source>
</evidence>
<keyword evidence="4" id="KW-1185">Reference proteome</keyword>
<feature type="compositionally biased region" description="Low complexity" evidence="1">
    <location>
        <begin position="445"/>
        <end position="459"/>
    </location>
</feature>